<dbReference type="PANTHER" id="PTHR31432:SF0">
    <property type="entry name" value="INTRAFLAGELLAR TRANSPORT PROTEIN 74 HOMOLOG"/>
    <property type="match status" value="1"/>
</dbReference>
<dbReference type="GO" id="GO:0030992">
    <property type="term" value="C:intraciliary transport particle B"/>
    <property type="evidence" value="ECO:0007669"/>
    <property type="project" value="InterPro"/>
</dbReference>
<comment type="caution">
    <text evidence="3">The sequence shown here is derived from an EMBL/GenBank/DDBJ whole genome shotgun (WGS) entry which is preliminary data.</text>
</comment>
<keyword evidence="1" id="KW-0175">Coiled coil</keyword>
<protein>
    <submittedName>
        <fullName evidence="3">Uncharacterized protein</fullName>
    </submittedName>
</protein>
<feature type="region of interest" description="Disordered" evidence="2">
    <location>
        <begin position="23"/>
        <end position="43"/>
    </location>
</feature>
<evidence type="ECO:0000256" key="2">
    <source>
        <dbReference type="SAM" id="MobiDB-lite"/>
    </source>
</evidence>
<dbReference type="PANTHER" id="PTHR31432">
    <property type="entry name" value="INTRAFLAGELLAR TRANSPORT PROTEIN 74 HOMOLOG"/>
    <property type="match status" value="1"/>
</dbReference>
<dbReference type="Proteomes" id="UP001353858">
    <property type="component" value="Unassembled WGS sequence"/>
</dbReference>
<feature type="coiled-coil region" evidence="1">
    <location>
        <begin position="201"/>
        <end position="228"/>
    </location>
</feature>
<feature type="coiled-coil region" evidence="1">
    <location>
        <begin position="276"/>
        <end position="303"/>
    </location>
</feature>
<sequence length="548" mass="63795">MIGEHGVGRVPSARPSSGVLLSRAGRVPSSHHGVHTPMPMTAGGMFRMPKDKRYYMHTMKSHMNLIREELIKLQRQTAIYRTTGNQTAFRKIAESSAQTYSENQELLTIYNLVLEIQASQDKYVKLSYETNLLKEKNKLCLTDLDNLISARVLREESIEGIKKEIEEEQRYVQEIIDSLPDDEKAQYTNLYNNNKSILPKIRKTEDELKACRESYKQLKKTLNKSVNKQKYFVLIQNLNKGKKHKESLEIESKEMLTPTQQRENLIQQVRTNKADTESLLNMLKLLEQDYQSKEERLEILKFQLSENNAKHLKKHKELRQREILINSFNSTFPEKSASLIVRIETAKNEILLLLKASAKSIADLNFEELDNIQLNLNQSSEADIKDRINLFAMRLARLLDCKVKYQKDIEAIKEKRVLLQRDLKKFENPERVKEDTETKYLSQTYKRDELRHTLLTTKSAVTEAERIQAELDPQLYDNNIYKTIQELEKELEAVDNEIQDIKSSLNQMQIKEAISNKLRDIESLVFLKNEQLVKTARAKKPKVVESTP</sequence>
<accession>A0AAN7NZI4</accession>
<gene>
    <name evidence="3" type="ORF">RN001_015842</name>
</gene>
<dbReference type="GO" id="GO:0035735">
    <property type="term" value="P:intraciliary transport involved in cilium assembly"/>
    <property type="evidence" value="ECO:0007669"/>
    <property type="project" value="TreeGrafter"/>
</dbReference>
<dbReference type="GO" id="GO:0005929">
    <property type="term" value="C:cilium"/>
    <property type="evidence" value="ECO:0007669"/>
    <property type="project" value="TreeGrafter"/>
</dbReference>
<evidence type="ECO:0000313" key="4">
    <source>
        <dbReference type="Proteomes" id="UP001353858"/>
    </source>
</evidence>
<name>A0AAN7NZI4_9COLE</name>
<evidence type="ECO:0000256" key="1">
    <source>
        <dbReference type="SAM" id="Coils"/>
    </source>
</evidence>
<feature type="coiled-coil region" evidence="1">
    <location>
        <begin position="477"/>
        <end position="511"/>
    </location>
</feature>
<dbReference type="EMBL" id="JARPUR010000008">
    <property type="protein sequence ID" value="KAK4871718.1"/>
    <property type="molecule type" value="Genomic_DNA"/>
</dbReference>
<evidence type="ECO:0000313" key="3">
    <source>
        <dbReference type="EMBL" id="KAK4871718.1"/>
    </source>
</evidence>
<organism evidence="3 4">
    <name type="scientific">Aquatica leii</name>
    <dbReference type="NCBI Taxonomy" id="1421715"/>
    <lineage>
        <taxon>Eukaryota</taxon>
        <taxon>Metazoa</taxon>
        <taxon>Ecdysozoa</taxon>
        <taxon>Arthropoda</taxon>
        <taxon>Hexapoda</taxon>
        <taxon>Insecta</taxon>
        <taxon>Pterygota</taxon>
        <taxon>Neoptera</taxon>
        <taxon>Endopterygota</taxon>
        <taxon>Coleoptera</taxon>
        <taxon>Polyphaga</taxon>
        <taxon>Elateriformia</taxon>
        <taxon>Elateroidea</taxon>
        <taxon>Lampyridae</taxon>
        <taxon>Luciolinae</taxon>
        <taxon>Aquatica</taxon>
    </lineage>
</organism>
<dbReference type="InterPro" id="IPR029602">
    <property type="entry name" value="IFT74"/>
</dbReference>
<proteinExistence type="predicted"/>
<reference evidence="4" key="1">
    <citation type="submission" date="2023-01" db="EMBL/GenBank/DDBJ databases">
        <title>Key to firefly adult light organ development and bioluminescence: homeobox transcription factors regulate luciferase expression and transportation to peroxisome.</title>
        <authorList>
            <person name="Fu X."/>
        </authorList>
    </citation>
    <scope>NUCLEOTIDE SEQUENCE [LARGE SCALE GENOMIC DNA]</scope>
</reference>
<dbReference type="GO" id="GO:0048487">
    <property type="term" value="F:beta-tubulin binding"/>
    <property type="evidence" value="ECO:0007669"/>
    <property type="project" value="InterPro"/>
</dbReference>
<dbReference type="AlphaFoldDB" id="A0AAN7NZI4"/>
<keyword evidence="4" id="KW-1185">Reference proteome</keyword>